<evidence type="ECO:0000256" key="8">
    <source>
        <dbReference type="ARBA" id="ARBA00022771"/>
    </source>
</evidence>
<evidence type="ECO:0000256" key="13">
    <source>
        <dbReference type="ARBA" id="ARBA00023136"/>
    </source>
</evidence>
<evidence type="ECO:0000256" key="16">
    <source>
        <dbReference type="ARBA" id="ARBA00034438"/>
    </source>
</evidence>
<keyword evidence="14" id="KW-0576">Peroxisome</keyword>
<keyword evidence="7" id="KW-0479">Metal-binding</keyword>
<evidence type="ECO:0000256" key="3">
    <source>
        <dbReference type="ARBA" id="ARBA00008704"/>
    </source>
</evidence>
<evidence type="ECO:0000256" key="4">
    <source>
        <dbReference type="ARBA" id="ARBA00022448"/>
    </source>
</evidence>
<comment type="pathway">
    <text evidence="2">Protein modification; protein ubiquitination.</text>
</comment>
<dbReference type="GO" id="GO:0061630">
    <property type="term" value="F:ubiquitin protein ligase activity"/>
    <property type="evidence" value="ECO:0007669"/>
    <property type="project" value="UniProtKB-EC"/>
</dbReference>
<evidence type="ECO:0000256" key="6">
    <source>
        <dbReference type="ARBA" id="ARBA00022692"/>
    </source>
</evidence>
<accession>A0ABD1YCS1</accession>
<dbReference type="Gene3D" id="3.30.40.10">
    <property type="entry name" value="Zinc/RING finger domain, C3HC4 (zinc finger)"/>
    <property type="match status" value="1"/>
</dbReference>
<evidence type="ECO:0000256" key="15">
    <source>
        <dbReference type="ARBA" id="ARBA00032511"/>
    </source>
</evidence>
<dbReference type="InterPro" id="IPR025654">
    <property type="entry name" value="PEX2/10"/>
</dbReference>
<dbReference type="InterPro" id="IPR013083">
    <property type="entry name" value="Znf_RING/FYVE/PHD"/>
</dbReference>
<keyword evidence="6" id="KW-0812">Transmembrane</keyword>
<dbReference type="InterPro" id="IPR006845">
    <property type="entry name" value="Pex_N"/>
</dbReference>
<proteinExistence type="inferred from homology"/>
<keyword evidence="12" id="KW-1133">Transmembrane helix</keyword>
<dbReference type="PROSITE" id="PS50089">
    <property type="entry name" value="ZF_RING_2"/>
    <property type="match status" value="1"/>
</dbReference>
<keyword evidence="10" id="KW-0862">Zinc</keyword>
<evidence type="ECO:0000256" key="17">
    <source>
        <dbReference type="ARBA" id="ARBA00034523"/>
    </source>
</evidence>
<dbReference type="PROSITE" id="PS00518">
    <property type="entry name" value="ZF_RING_1"/>
    <property type="match status" value="1"/>
</dbReference>
<dbReference type="InterPro" id="IPR001841">
    <property type="entry name" value="Znf_RING"/>
</dbReference>
<evidence type="ECO:0000256" key="1">
    <source>
        <dbReference type="ARBA" id="ARBA00004585"/>
    </source>
</evidence>
<keyword evidence="4" id="KW-0813">Transport</keyword>
<evidence type="ECO:0000256" key="9">
    <source>
        <dbReference type="ARBA" id="ARBA00022786"/>
    </source>
</evidence>
<dbReference type="SUPFAM" id="SSF57850">
    <property type="entry name" value="RING/U-box"/>
    <property type="match status" value="1"/>
</dbReference>
<dbReference type="Proteomes" id="UP001605036">
    <property type="component" value="Unassembled WGS sequence"/>
</dbReference>
<comment type="catalytic activity">
    <reaction evidence="16">
        <text>[E2 ubiquitin-conjugating enzyme]-S-ubiquitinyl-L-cysteine + [acceptor protein]-L-cysteine = [E2 ubiquitin-conjugating enzyme]-L-cysteine + [acceptor protein]-S-ubiquitinyl-L-cysteine.</text>
        <dbReference type="EC" id="2.3.2.36"/>
    </reaction>
</comment>
<dbReference type="InterPro" id="IPR017907">
    <property type="entry name" value="Znf_RING_CS"/>
</dbReference>
<dbReference type="EMBL" id="JBHFFA010000006">
    <property type="protein sequence ID" value="KAL2623254.1"/>
    <property type="molecule type" value="Genomic_DNA"/>
</dbReference>
<keyword evidence="5" id="KW-0808">Transferase</keyword>
<evidence type="ECO:0000313" key="20">
    <source>
        <dbReference type="EMBL" id="KAL2623254.1"/>
    </source>
</evidence>
<evidence type="ECO:0000256" key="5">
    <source>
        <dbReference type="ARBA" id="ARBA00022679"/>
    </source>
</evidence>
<evidence type="ECO:0000256" key="18">
    <source>
        <dbReference type="PROSITE-ProRule" id="PRU00175"/>
    </source>
</evidence>
<dbReference type="AlphaFoldDB" id="A0ABD1YCS1"/>
<evidence type="ECO:0000256" key="7">
    <source>
        <dbReference type="ARBA" id="ARBA00022723"/>
    </source>
</evidence>
<evidence type="ECO:0000313" key="21">
    <source>
        <dbReference type="Proteomes" id="UP001605036"/>
    </source>
</evidence>
<dbReference type="EC" id="2.3.2.36" evidence="17"/>
<name>A0ABD1YCS1_9MARC</name>
<dbReference type="InterPro" id="IPR045859">
    <property type="entry name" value="RING-HC_PEX2"/>
</dbReference>
<evidence type="ECO:0000259" key="19">
    <source>
        <dbReference type="PROSITE" id="PS50089"/>
    </source>
</evidence>
<evidence type="ECO:0000256" key="12">
    <source>
        <dbReference type="ARBA" id="ARBA00022989"/>
    </source>
</evidence>
<keyword evidence="8 18" id="KW-0863">Zinc-finger</keyword>
<dbReference type="SMART" id="SM00184">
    <property type="entry name" value="RING"/>
    <property type="match status" value="1"/>
</dbReference>
<evidence type="ECO:0000256" key="11">
    <source>
        <dbReference type="ARBA" id="ARBA00022927"/>
    </source>
</evidence>
<keyword evidence="21" id="KW-1185">Reference proteome</keyword>
<dbReference type="GO" id="GO:0005778">
    <property type="term" value="C:peroxisomal membrane"/>
    <property type="evidence" value="ECO:0007669"/>
    <property type="project" value="UniProtKB-SubCell"/>
</dbReference>
<feature type="domain" description="RING-type" evidence="19">
    <location>
        <begin position="294"/>
        <end position="336"/>
    </location>
</feature>
<gene>
    <name evidence="20" type="ORF">R1flu_003459</name>
</gene>
<evidence type="ECO:0000256" key="2">
    <source>
        <dbReference type="ARBA" id="ARBA00004906"/>
    </source>
</evidence>
<dbReference type="GO" id="GO:0008270">
    <property type="term" value="F:zinc ion binding"/>
    <property type="evidence" value="ECO:0007669"/>
    <property type="project" value="UniProtKB-KW"/>
</dbReference>
<reference evidence="20 21" key="1">
    <citation type="submission" date="2024-09" db="EMBL/GenBank/DDBJ databases">
        <title>Chromosome-scale assembly of Riccia fluitans.</title>
        <authorList>
            <person name="Paukszto L."/>
            <person name="Sawicki J."/>
            <person name="Karawczyk K."/>
            <person name="Piernik-Szablinska J."/>
            <person name="Szczecinska M."/>
            <person name="Mazdziarz M."/>
        </authorList>
    </citation>
    <scope>NUCLEOTIDE SEQUENCE [LARGE SCALE GENOMIC DNA]</scope>
    <source>
        <strain evidence="20">Rf_01</strain>
        <tissue evidence="20">Aerial parts of the thallus</tissue>
    </source>
</reference>
<comment type="similarity">
    <text evidence="3">Belongs to the pex2/pex10/pex12 family.</text>
</comment>
<keyword evidence="11" id="KW-0653">Protein transport</keyword>
<keyword evidence="13" id="KW-0472">Membrane</keyword>
<protein>
    <recommendedName>
        <fullName evidence="17">RING-type E3 ubiquitin transferase (cysteine targeting)</fullName>
        <ecNumber evidence="17">2.3.2.36</ecNumber>
    </recommendedName>
    <alternativeName>
        <fullName evidence="15">Peroxin-2</fullName>
    </alternativeName>
</protein>
<dbReference type="PANTHER" id="PTHR48178:SF1">
    <property type="entry name" value="PEROXISOME BIOGENESIS FACTOR 2"/>
    <property type="match status" value="1"/>
</dbReference>
<sequence length="359" mass="41351">MDMESQQTVSVEGRHPRLLPPPADAWQQAYQSVAPSLEPLRLTLKRPPQVNILRVNQVDAARLDVELTAMLREQLVKVFSLAQPGLLLRYEPELNAFLEFLIWRFSIWVDRPTPGNALMNLRYRDERTYSGLAMAGKVRTGLEGPGLSKFQKLSYCLAMVGGRYGWNRLQNLSAFQRWGDSDRSSWSRRAWGLLQRFESMYKVASFVNLVVFLHTGRYRSIIERILKARLVYERPSMNRAVSFEYMNRQLVWHELSELLLLVIPLLNMLSFRKVLSFSFSGGQSLAANVREDACPVCETTSITIPYRTIPCGHMYCYFCLRTRCIANPSFRCARCEVQVTGMQRHQEKVSLEGSDRRPG</sequence>
<dbReference type="CDD" id="cd16526">
    <property type="entry name" value="RING-HC_PEX2"/>
    <property type="match status" value="1"/>
</dbReference>
<evidence type="ECO:0000256" key="10">
    <source>
        <dbReference type="ARBA" id="ARBA00022833"/>
    </source>
</evidence>
<comment type="subcellular location">
    <subcellularLocation>
        <location evidence="1">Peroxisome membrane</location>
        <topology evidence="1">Multi-pass membrane protein</topology>
    </subcellularLocation>
</comment>
<keyword evidence="9" id="KW-0833">Ubl conjugation pathway</keyword>
<dbReference type="PANTHER" id="PTHR48178">
    <property type="entry name" value="PEROXISOME BIOGENESIS FACTOR 2"/>
    <property type="match status" value="1"/>
</dbReference>
<organism evidence="20 21">
    <name type="scientific">Riccia fluitans</name>
    <dbReference type="NCBI Taxonomy" id="41844"/>
    <lineage>
        <taxon>Eukaryota</taxon>
        <taxon>Viridiplantae</taxon>
        <taxon>Streptophyta</taxon>
        <taxon>Embryophyta</taxon>
        <taxon>Marchantiophyta</taxon>
        <taxon>Marchantiopsida</taxon>
        <taxon>Marchantiidae</taxon>
        <taxon>Marchantiales</taxon>
        <taxon>Ricciaceae</taxon>
        <taxon>Riccia</taxon>
    </lineage>
</organism>
<dbReference type="GO" id="GO:0015031">
    <property type="term" value="P:protein transport"/>
    <property type="evidence" value="ECO:0007669"/>
    <property type="project" value="UniProtKB-KW"/>
</dbReference>
<evidence type="ECO:0000256" key="14">
    <source>
        <dbReference type="ARBA" id="ARBA00023140"/>
    </source>
</evidence>
<dbReference type="Pfam" id="PF04757">
    <property type="entry name" value="Pex2_Pex12"/>
    <property type="match status" value="1"/>
</dbReference>
<comment type="caution">
    <text evidence="20">The sequence shown here is derived from an EMBL/GenBank/DDBJ whole genome shotgun (WGS) entry which is preliminary data.</text>
</comment>